<feature type="compositionally biased region" description="Basic and acidic residues" evidence="9">
    <location>
        <begin position="332"/>
        <end position="353"/>
    </location>
</feature>
<evidence type="ECO:0000256" key="9">
    <source>
        <dbReference type="SAM" id="MobiDB-lite"/>
    </source>
</evidence>
<feature type="compositionally biased region" description="Pro residues" evidence="9">
    <location>
        <begin position="846"/>
        <end position="866"/>
    </location>
</feature>
<protein>
    <recommendedName>
        <fullName evidence="1">non-specific serine/threonine protein kinase</fullName>
        <ecNumber evidence="1">2.7.11.1</ecNumber>
    </recommendedName>
</protein>
<reference evidence="11" key="1">
    <citation type="submission" date="2023-03" db="EMBL/GenBank/DDBJ databases">
        <title>Mating type loci evolution in Malassezia.</title>
        <authorList>
            <person name="Coelho M.A."/>
        </authorList>
    </citation>
    <scope>NUCLEOTIDE SEQUENCE</scope>
    <source>
        <strain evidence="11">CBS 9431</strain>
    </source>
</reference>
<feature type="region of interest" description="Disordered" evidence="9">
    <location>
        <begin position="310"/>
        <end position="356"/>
    </location>
</feature>
<feature type="compositionally biased region" description="Basic and acidic residues" evidence="9">
    <location>
        <begin position="903"/>
        <end position="917"/>
    </location>
</feature>
<gene>
    <name evidence="11" type="primary">AKL1</name>
    <name evidence="11" type="ORF">MJAP1_002244</name>
</gene>
<evidence type="ECO:0000256" key="7">
    <source>
        <dbReference type="ARBA" id="ARBA00047899"/>
    </source>
</evidence>
<dbReference type="PANTHER" id="PTHR22967:SF57">
    <property type="entry name" value="AUXILIN, ISOFORM A-RELATED"/>
    <property type="match status" value="1"/>
</dbReference>
<dbReference type="EC" id="2.7.11.1" evidence="1"/>
<evidence type="ECO:0000256" key="4">
    <source>
        <dbReference type="ARBA" id="ARBA00022741"/>
    </source>
</evidence>
<dbReference type="SUPFAM" id="SSF56112">
    <property type="entry name" value="Protein kinase-like (PK-like)"/>
    <property type="match status" value="1"/>
</dbReference>
<dbReference type="GO" id="GO:0005737">
    <property type="term" value="C:cytoplasm"/>
    <property type="evidence" value="ECO:0007669"/>
    <property type="project" value="TreeGrafter"/>
</dbReference>
<keyword evidence="2 11" id="KW-0723">Serine/threonine-protein kinase</keyword>
<evidence type="ECO:0000256" key="6">
    <source>
        <dbReference type="ARBA" id="ARBA00022840"/>
    </source>
</evidence>
<organism evidence="11 12">
    <name type="scientific">Malassezia japonica</name>
    <dbReference type="NCBI Taxonomy" id="223818"/>
    <lineage>
        <taxon>Eukaryota</taxon>
        <taxon>Fungi</taxon>
        <taxon>Dikarya</taxon>
        <taxon>Basidiomycota</taxon>
        <taxon>Ustilaginomycotina</taxon>
        <taxon>Malasseziomycetes</taxon>
        <taxon>Malasseziales</taxon>
        <taxon>Malasseziaceae</taxon>
        <taxon>Malassezia</taxon>
    </lineage>
</organism>
<dbReference type="Pfam" id="PF00069">
    <property type="entry name" value="Pkinase"/>
    <property type="match status" value="1"/>
</dbReference>
<feature type="region of interest" description="Disordered" evidence="9">
    <location>
        <begin position="390"/>
        <end position="420"/>
    </location>
</feature>
<dbReference type="RefSeq" id="XP_060122170.1">
    <property type="nucleotide sequence ID" value="XM_060266187.1"/>
</dbReference>
<dbReference type="EMBL" id="CP119960">
    <property type="protein sequence ID" value="WFD39273.1"/>
    <property type="molecule type" value="Genomic_DNA"/>
</dbReference>
<comment type="catalytic activity">
    <reaction evidence="8">
        <text>L-seryl-[protein] + ATP = O-phospho-L-seryl-[protein] + ADP + H(+)</text>
        <dbReference type="Rhea" id="RHEA:17989"/>
        <dbReference type="Rhea" id="RHEA-COMP:9863"/>
        <dbReference type="Rhea" id="RHEA-COMP:11604"/>
        <dbReference type="ChEBI" id="CHEBI:15378"/>
        <dbReference type="ChEBI" id="CHEBI:29999"/>
        <dbReference type="ChEBI" id="CHEBI:30616"/>
        <dbReference type="ChEBI" id="CHEBI:83421"/>
        <dbReference type="ChEBI" id="CHEBI:456216"/>
        <dbReference type="EC" id="2.7.11.1"/>
    </reaction>
</comment>
<feature type="compositionally biased region" description="Low complexity" evidence="9">
    <location>
        <begin position="874"/>
        <end position="885"/>
    </location>
</feature>
<feature type="compositionally biased region" description="Low complexity" evidence="9">
    <location>
        <begin position="315"/>
        <end position="331"/>
    </location>
</feature>
<evidence type="ECO:0000256" key="1">
    <source>
        <dbReference type="ARBA" id="ARBA00012513"/>
    </source>
</evidence>
<feature type="region of interest" description="Disordered" evidence="9">
    <location>
        <begin position="541"/>
        <end position="959"/>
    </location>
</feature>
<dbReference type="InterPro" id="IPR000719">
    <property type="entry name" value="Prot_kinase_dom"/>
</dbReference>
<feature type="compositionally biased region" description="Low complexity" evidence="9">
    <location>
        <begin position="628"/>
        <end position="641"/>
    </location>
</feature>
<accession>A0AAF0EY16</accession>
<evidence type="ECO:0000256" key="2">
    <source>
        <dbReference type="ARBA" id="ARBA00022527"/>
    </source>
</evidence>
<dbReference type="GeneID" id="85225895"/>
<dbReference type="PANTHER" id="PTHR22967">
    <property type="entry name" value="SERINE/THREONINE PROTEIN KINASE"/>
    <property type="match status" value="1"/>
</dbReference>
<feature type="compositionally biased region" description="Basic and acidic residues" evidence="9">
    <location>
        <begin position="390"/>
        <end position="399"/>
    </location>
</feature>
<keyword evidence="4" id="KW-0547">Nucleotide-binding</keyword>
<feature type="compositionally biased region" description="Basic and acidic residues" evidence="9">
    <location>
        <begin position="689"/>
        <end position="699"/>
    </location>
</feature>
<keyword evidence="5 11" id="KW-0418">Kinase</keyword>
<keyword evidence="6" id="KW-0067">ATP-binding</keyword>
<dbReference type="AlphaFoldDB" id="A0AAF0EY16"/>
<keyword evidence="12" id="KW-1185">Reference proteome</keyword>
<feature type="compositionally biased region" description="Low complexity" evidence="9">
    <location>
        <begin position="566"/>
        <end position="582"/>
    </location>
</feature>
<evidence type="ECO:0000313" key="11">
    <source>
        <dbReference type="EMBL" id="WFD39273.1"/>
    </source>
</evidence>
<dbReference type="InterPro" id="IPR011009">
    <property type="entry name" value="Kinase-like_dom_sf"/>
</dbReference>
<dbReference type="GO" id="GO:0005524">
    <property type="term" value="F:ATP binding"/>
    <property type="evidence" value="ECO:0007669"/>
    <property type="project" value="UniProtKB-KW"/>
</dbReference>
<feature type="compositionally biased region" description="Basic and acidic residues" evidence="9">
    <location>
        <begin position="770"/>
        <end position="806"/>
    </location>
</feature>
<name>A0AAF0EY16_9BASI</name>
<dbReference type="GO" id="GO:0004674">
    <property type="term" value="F:protein serine/threonine kinase activity"/>
    <property type="evidence" value="ECO:0007669"/>
    <property type="project" value="UniProtKB-KW"/>
</dbReference>
<dbReference type="Gene3D" id="1.10.510.10">
    <property type="entry name" value="Transferase(Phosphotransferase) domain 1"/>
    <property type="match status" value="1"/>
</dbReference>
<keyword evidence="3 11" id="KW-0808">Transferase</keyword>
<dbReference type="Proteomes" id="UP001217754">
    <property type="component" value="Chromosome 3"/>
</dbReference>
<feature type="region of interest" description="Disordered" evidence="9">
    <location>
        <begin position="480"/>
        <end position="502"/>
    </location>
</feature>
<proteinExistence type="predicted"/>
<dbReference type="PROSITE" id="PS50011">
    <property type="entry name" value="PROTEIN_KINASE_DOM"/>
    <property type="match status" value="1"/>
</dbReference>
<evidence type="ECO:0000256" key="3">
    <source>
        <dbReference type="ARBA" id="ARBA00022679"/>
    </source>
</evidence>
<dbReference type="PROSITE" id="PS00108">
    <property type="entry name" value="PROTEIN_KINASE_ST"/>
    <property type="match status" value="1"/>
</dbReference>
<comment type="catalytic activity">
    <reaction evidence="7">
        <text>L-threonyl-[protein] + ATP = O-phospho-L-threonyl-[protein] + ADP + H(+)</text>
        <dbReference type="Rhea" id="RHEA:46608"/>
        <dbReference type="Rhea" id="RHEA-COMP:11060"/>
        <dbReference type="Rhea" id="RHEA-COMP:11605"/>
        <dbReference type="ChEBI" id="CHEBI:15378"/>
        <dbReference type="ChEBI" id="CHEBI:30013"/>
        <dbReference type="ChEBI" id="CHEBI:30616"/>
        <dbReference type="ChEBI" id="CHEBI:61977"/>
        <dbReference type="ChEBI" id="CHEBI:456216"/>
        <dbReference type="EC" id="2.7.11.1"/>
    </reaction>
</comment>
<feature type="domain" description="Protein kinase" evidence="10">
    <location>
        <begin position="23"/>
        <end position="308"/>
    </location>
</feature>
<evidence type="ECO:0000313" key="12">
    <source>
        <dbReference type="Proteomes" id="UP001217754"/>
    </source>
</evidence>
<dbReference type="GO" id="GO:0007015">
    <property type="term" value="P:actin filament organization"/>
    <property type="evidence" value="ECO:0007669"/>
    <property type="project" value="TreeGrafter"/>
</dbReference>
<sequence>MAPFQGQRRLVPGTRVKIGEHVVTVQRFLSQGGFAHVYLVQADKAVQLPSGETTATLVLKHMCIWNKDALAAVRAEVAHHRLLHGHTSIVHFVEASAANLQGDGWEIFILMECCAGGGLIDFLNTRLQKRLDEGEVLRIFRDVCRGVHVMHTMDPVLVHRDLKIENILMSQASPPQFKLCDFGSCFEVRDRRPARTPDEKKQLEKELNMHTTIWYRAPEMVDLRLELVIDERADVWALGVLLYKLCFYTTPFEGPNGGPAAILAGRYEMPPHPPYSPAMRSLISSMLQVDPKRRPTVFQVLDRIQHLLHPKGAEAQAPARASPVPRPATAARLERTDARESPKPDPREVDEASARFPSLEELNAKPKGTVKAMAANFRTQEAPLAYKPRARPDRTHAAKTETPAHTAVDMHSSDEDAPEDAEPMNLFRIRARGSGAQGSIAIDMPDASSVRGQIQNLQDAVGARPKPAQRPVRSLSELLAEESARTAGDTSLPAEPPQQEELASIEAHERALEALLGPGPTPTKEPAVGDLLGIEGLSVAAERAPAWDDDEERPAPSQPKPKPQIARKPVAPRVASPPAVEKPAVKPKPVPAMAPQRSSTWDVASKPPPPKPKPKVYVDAATSPGIDASPASRPVSPAPQARDADALDGAPSVKTRMEQLRQSDAPKPAEKVAAVHPKPKWPPAPNGVEAERREDKAEKQGSAPAKPAEAPRNVQSPPVAAPRSTTSSPKPASEPRELAGAQKGVYVPPFEDEEEEKDVKESGVLETEDEKQAEIAAEAKETEQPKEDPKETEPEHAKDTPKETNEHVLIPLDEPTEPAEAEKPLESDPEPFEPPSEPEPKRAPSKPAPPKSVSPSPDPSPKPSPRPSSDHSAAHAQFGAALLAQREGQRKLTKRPAQSSGVRPEKPWEKEAADAQHRQGRLVAAAFRTEPKDEEKEEESGESFAGVNALINRWQSRTM</sequence>
<dbReference type="SMART" id="SM00220">
    <property type="entry name" value="S_TKc"/>
    <property type="match status" value="1"/>
</dbReference>
<dbReference type="InterPro" id="IPR008271">
    <property type="entry name" value="Ser/Thr_kinase_AS"/>
</dbReference>
<dbReference type="GO" id="GO:0000147">
    <property type="term" value="P:actin cortical patch assembly"/>
    <property type="evidence" value="ECO:0007669"/>
    <property type="project" value="TreeGrafter"/>
</dbReference>
<evidence type="ECO:0000259" key="10">
    <source>
        <dbReference type="PROSITE" id="PS50011"/>
    </source>
</evidence>
<evidence type="ECO:0000256" key="8">
    <source>
        <dbReference type="ARBA" id="ARBA00048679"/>
    </source>
</evidence>
<evidence type="ECO:0000256" key="5">
    <source>
        <dbReference type="ARBA" id="ARBA00022777"/>
    </source>
</evidence>